<dbReference type="InterPro" id="IPR025886">
    <property type="entry name" value="PP2-like"/>
</dbReference>
<reference evidence="1" key="1">
    <citation type="submission" date="2020-06" db="EMBL/GenBank/DDBJ databases">
        <authorList>
            <person name="Li T."/>
            <person name="Hu X."/>
            <person name="Zhang T."/>
            <person name="Song X."/>
            <person name="Zhang H."/>
            <person name="Dai N."/>
            <person name="Sheng W."/>
            <person name="Hou X."/>
            <person name="Wei L."/>
        </authorList>
    </citation>
    <scope>NUCLEOTIDE SEQUENCE</scope>
    <source>
        <strain evidence="1">K16</strain>
        <tissue evidence="1">Leaf</tissue>
    </source>
</reference>
<accession>A0AAE1W7T5</accession>
<reference evidence="1" key="2">
    <citation type="journal article" date="2024" name="Plant">
        <title>Genomic evolution and insights into agronomic trait innovations of Sesamum species.</title>
        <authorList>
            <person name="Miao H."/>
            <person name="Wang L."/>
            <person name="Qu L."/>
            <person name="Liu H."/>
            <person name="Sun Y."/>
            <person name="Le M."/>
            <person name="Wang Q."/>
            <person name="Wei S."/>
            <person name="Zheng Y."/>
            <person name="Lin W."/>
            <person name="Duan Y."/>
            <person name="Cao H."/>
            <person name="Xiong S."/>
            <person name="Wang X."/>
            <person name="Wei L."/>
            <person name="Li C."/>
            <person name="Ma Q."/>
            <person name="Ju M."/>
            <person name="Zhao R."/>
            <person name="Li G."/>
            <person name="Mu C."/>
            <person name="Tian Q."/>
            <person name="Mei H."/>
            <person name="Zhang T."/>
            <person name="Gao T."/>
            <person name="Zhang H."/>
        </authorList>
    </citation>
    <scope>NUCLEOTIDE SEQUENCE</scope>
    <source>
        <strain evidence="1">K16</strain>
    </source>
</reference>
<sequence>MPLVFKLAEQFQSDEEVEKRALTMHLQDAKNIIGQTPVNRGGGWMKVEIGQFYIQEGDYGEVEGRLLETYHGKSGLIVEGIEFRLVFNKILHVGVGVRVG</sequence>
<gene>
    <name evidence="1" type="ORF">Sango_2438300</name>
</gene>
<organism evidence="1 2">
    <name type="scientific">Sesamum angolense</name>
    <dbReference type="NCBI Taxonomy" id="2727404"/>
    <lineage>
        <taxon>Eukaryota</taxon>
        <taxon>Viridiplantae</taxon>
        <taxon>Streptophyta</taxon>
        <taxon>Embryophyta</taxon>
        <taxon>Tracheophyta</taxon>
        <taxon>Spermatophyta</taxon>
        <taxon>Magnoliopsida</taxon>
        <taxon>eudicotyledons</taxon>
        <taxon>Gunneridae</taxon>
        <taxon>Pentapetalae</taxon>
        <taxon>asterids</taxon>
        <taxon>lamiids</taxon>
        <taxon>Lamiales</taxon>
        <taxon>Pedaliaceae</taxon>
        <taxon>Sesamum</taxon>
    </lineage>
</organism>
<evidence type="ECO:0000313" key="1">
    <source>
        <dbReference type="EMBL" id="KAK4388317.1"/>
    </source>
</evidence>
<evidence type="ECO:0000313" key="2">
    <source>
        <dbReference type="Proteomes" id="UP001289374"/>
    </source>
</evidence>
<dbReference type="AlphaFoldDB" id="A0AAE1W7T5"/>
<keyword evidence="2" id="KW-1185">Reference proteome</keyword>
<protein>
    <submittedName>
        <fullName evidence="1">Uncharacterized protein</fullName>
    </submittedName>
</protein>
<comment type="caution">
    <text evidence="1">The sequence shown here is derived from an EMBL/GenBank/DDBJ whole genome shotgun (WGS) entry which is preliminary data.</text>
</comment>
<proteinExistence type="predicted"/>
<name>A0AAE1W7T5_9LAMI</name>
<dbReference type="EMBL" id="JACGWL010000014">
    <property type="protein sequence ID" value="KAK4388317.1"/>
    <property type="molecule type" value="Genomic_DNA"/>
</dbReference>
<dbReference type="Proteomes" id="UP001289374">
    <property type="component" value="Unassembled WGS sequence"/>
</dbReference>
<dbReference type="Pfam" id="PF14299">
    <property type="entry name" value="PP2"/>
    <property type="match status" value="1"/>
</dbReference>